<dbReference type="RefSeq" id="WP_115491631.1">
    <property type="nucleotide sequence ID" value="NZ_JACHWW010000001.1"/>
</dbReference>
<evidence type="ECO:0000256" key="6">
    <source>
        <dbReference type="ARBA" id="ARBA00023136"/>
    </source>
</evidence>
<dbReference type="PANTHER" id="PTHR21624:SF1">
    <property type="entry name" value="ALKYLGLYCEROL MONOOXYGENASE"/>
    <property type="match status" value="1"/>
</dbReference>
<dbReference type="Pfam" id="PF04116">
    <property type="entry name" value="FA_hydroxylase"/>
    <property type="match status" value="1"/>
</dbReference>
<comment type="subcellular location">
    <subcellularLocation>
        <location evidence="1">Endomembrane system</location>
        <topology evidence="1">Multi-pass membrane protein</topology>
    </subcellularLocation>
</comment>
<evidence type="ECO:0000256" key="3">
    <source>
        <dbReference type="ARBA" id="ARBA00022989"/>
    </source>
</evidence>
<evidence type="ECO:0000259" key="7">
    <source>
        <dbReference type="Pfam" id="PF04116"/>
    </source>
</evidence>
<keyword evidence="5" id="KW-0443">Lipid metabolism</keyword>
<evidence type="ECO:0000256" key="1">
    <source>
        <dbReference type="ARBA" id="ARBA00004127"/>
    </source>
</evidence>
<dbReference type="GO" id="GO:0005506">
    <property type="term" value="F:iron ion binding"/>
    <property type="evidence" value="ECO:0007669"/>
    <property type="project" value="InterPro"/>
</dbReference>
<comment type="caution">
    <text evidence="8">The sequence shown here is derived from an EMBL/GenBank/DDBJ whole genome shotgun (WGS) entry which is preliminary data.</text>
</comment>
<dbReference type="GO" id="GO:0008610">
    <property type="term" value="P:lipid biosynthetic process"/>
    <property type="evidence" value="ECO:0007669"/>
    <property type="project" value="InterPro"/>
</dbReference>
<gene>
    <name evidence="8" type="ORF">DL238_07190</name>
</gene>
<evidence type="ECO:0000313" key="9">
    <source>
        <dbReference type="Proteomes" id="UP000254101"/>
    </source>
</evidence>
<dbReference type="PANTHER" id="PTHR21624">
    <property type="entry name" value="STEROL DESATURASE-RELATED PROTEIN"/>
    <property type="match status" value="1"/>
</dbReference>
<organism evidence="8 9">
    <name type="scientific">Alteriqipengyuania lutimaris</name>
    <dbReference type="NCBI Taxonomy" id="1538146"/>
    <lineage>
        <taxon>Bacteria</taxon>
        <taxon>Pseudomonadati</taxon>
        <taxon>Pseudomonadota</taxon>
        <taxon>Alphaproteobacteria</taxon>
        <taxon>Sphingomonadales</taxon>
        <taxon>Erythrobacteraceae</taxon>
        <taxon>Alteriqipengyuania</taxon>
    </lineage>
</organism>
<dbReference type="EMBL" id="QRBB01000001">
    <property type="protein sequence ID" value="RDS77414.1"/>
    <property type="molecule type" value="Genomic_DNA"/>
</dbReference>
<keyword evidence="9" id="KW-1185">Reference proteome</keyword>
<dbReference type="GO" id="GO:0012505">
    <property type="term" value="C:endomembrane system"/>
    <property type="evidence" value="ECO:0007669"/>
    <property type="project" value="UniProtKB-SubCell"/>
</dbReference>
<evidence type="ECO:0000256" key="2">
    <source>
        <dbReference type="ARBA" id="ARBA00022692"/>
    </source>
</evidence>
<reference evidence="8 9" key="1">
    <citation type="submission" date="2018-07" db="EMBL/GenBank/DDBJ databases">
        <title>Erythrobacter nanhaiensis sp. nov., a novel member of the genus Erythrobacter isolated from the South China Sea.</title>
        <authorList>
            <person name="Chen X."/>
            <person name="Liu J."/>
        </authorList>
    </citation>
    <scope>NUCLEOTIDE SEQUENCE [LARGE SCALE GENOMIC DNA]</scope>
    <source>
        <strain evidence="8 9">S-5</strain>
    </source>
</reference>
<dbReference type="InterPro" id="IPR006694">
    <property type="entry name" value="Fatty_acid_hydroxylase"/>
</dbReference>
<evidence type="ECO:0000313" key="8">
    <source>
        <dbReference type="EMBL" id="RDS77414.1"/>
    </source>
</evidence>
<sequence length="270" mass="30100">MARISPLAIAGVALIGGLWLAERARPLRRQSHDTATRQVRNVAIGLGTMAVVTAIEMPLLKRIAEGNVVARRGLVQVLPLPGPLKVLIGVAAMDYAYYWWHIATHRMPILWRLHRVHHIDPDMDMTTALRFHAADMIVSLPFRIAQVAISGADTRILMAHRRFFDASVLFHHSNLRLPGRWDNRLSLVFTTPKMHGVHHSKVPEEMNSNWSSGISLWDRLHGTLRRKPQDAIDIGVADGASLADLPLANSQIAPFREMPEPLPPGSVSLR</sequence>
<keyword evidence="6" id="KW-0472">Membrane</keyword>
<accession>A0A395LPD9</accession>
<name>A0A395LPD9_9SPHN</name>
<keyword evidence="3" id="KW-1133">Transmembrane helix</keyword>
<dbReference type="AlphaFoldDB" id="A0A395LPD9"/>
<evidence type="ECO:0000256" key="5">
    <source>
        <dbReference type="ARBA" id="ARBA00023098"/>
    </source>
</evidence>
<dbReference type="GO" id="GO:0050479">
    <property type="term" value="F:glyceryl-ether monooxygenase activity"/>
    <property type="evidence" value="ECO:0007669"/>
    <property type="project" value="TreeGrafter"/>
</dbReference>
<evidence type="ECO:0000256" key="4">
    <source>
        <dbReference type="ARBA" id="ARBA00023002"/>
    </source>
</evidence>
<keyword evidence="2" id="KW-0812">Transmembrane</keyword>
<dbReference type="GO" id="GO:0006643">
    <property type="term" value="P:membrane lipid metabolic process"/>
    <property type="evidence" value="ECO:0007669"/>
    <property type="project" value="TreeGrafter"/>
</dbReference>
<dbReference type="GO" id="GO:0016020">
    <property type="term" value="C:membrane"/>
    <property type="evidence" value="ECO:0007669"/>
    <property type="project" value="GOC"/>
</dbReference>
<proteinExistence type="predicted"/>
<dbReference type="Proteomes" id="UP000254101">
    <property type="component" value="Unassembled WGS sequence"/>
</dbReference>
<feature type="domain" description="Fatty acid hydroxylase" evidence="7">
    <location>
        <begin position="87"/>
        <end position="223"/>
    </location>
</feature>
<protein>
    <submittedName>
        <fullName evidence="8">Fatty acid hydroxylase family protein</fullName>
    </submittedName>
</protein>
<dbReference type="OrthoDB" id="9770329at2"/>
<keyword evidence="4" id="KW-0560">Oxidoreductase</keyword>
<dbReference type="InterPro" id="IPR051689">
    <property type="entry name" value="Sterol_desaturase/TMEM195"/>
</dbReference>